<evidence type="ECO:0000313" key="1">
    <source>
        <dbReference type="EMBL" id="CAB4723609.1"/>
    </source>
</evidence>
<evidence type="ECO:0000313" key="3">
    <source>
        <dbReference type="EMBL" id="CAB4908050.1"/>
    </source>
</evidence>
<reference evidence="3" key="1">
    <citation type="submission" date="2020-05" db="EMBL/GenBank/DDBJ databases">
        <authorList>
            <person name="Chiriac C."/>
            <person name="Salcher M."/>
            <person name="Ghai R."/>
            <person name="Kavagutti S V."/>
        </authorList>
    </citation>
    <scope>NUCLEOTIDE SEQUENCE</scope>
</reference>
<dbReference type="EMBL" id="CAFBMF010000103">
    <property type="protein sequence ID" value="CAB4908050.1"/>
    <property type="molecule type" value="Genomic_DNA"/>
</dbReference>
<accession>A0A6J7GUV7</accession>
<dbReference type="EMBL" id="CAFAAL010000030">
    <property type="protein sequence ID" value="CAB4798656.1"/>
    <property type="molecule type" value="Genomic_DNA"/>
</dbReference>
<evidence type="ECO:0000313" key="2">
    <source>
        <dbReference type="EMBL" id="CAB4798656.1"/>
    </source>
</evidence>
<protein>
    <submittedName>
        <fullName evidence="3">Unannotated protein</fullName>
    </submittedName>
</protein>
<name>A0A6J7GUV7_9ZZZZ</name>
<proteinExistence type="predicted"/>
<dbReference type="EMBL" id="CAEZYH010000056">
    <property type="protein sequence ID" value="CAB4723609.1"/>
    <property type="molecule type" value="Genomic_DNA"/>
</dbReference>
<gene>
    <name evidence="1" type="ORF">UFOPK2658_01236</name>
    <name evidence="2" type="ORF">UFOPK3004_00533</name>
    <name evidence="3" type="ORF">UFOPK3494_01337</name>
</gene>
<sequence length="164" mass="16803">MFASTLAASVTLNNGDAVEFGQGEGLVIACDQLIVTRINEAWSEMIEDFRVSTIELTDLNVAVPLLAAQDSGCGGKVIKIQLLNSLGDPLTIGDSSGLTEISVTLPNGGSGIPQVLNETSGATAVFEATLGPDEGTLTVTIDGSVDTVAADVYRVTLESESSGV</sequence>
<organism evidence="3">
    <name type="scientific">freshwater metagenome</name>
    <dbReference type="NCBI Taxonomy" id="449393"/>
    <lineage>
        <taxon>unclassified sequences</taxon>
        <taxon>metagenomes</taxon>
        <taxon>ecological metagenomes</taxon>
    </lineage>
</organism>
<dbReference type="AlphaFoldDB" id="A0A6J7GUV7"/>